<keyword evidence="2" id="KW-0812">Transmembrane</keyword>
<feature type="transmembrane region" description="Helical" evidence="2">
    <location>
        <begin position="52"/>
        <end position="70"/>
    </location>
</feature>
<evidence type="ECO:0008006" key="4">
    <source>
        <dbReference type="Google" id="ProtNLM"/>
    </source>
</evidence>
<evidence type="ECO:0000256" key="2">
    <source>
        <dbReference type="SAM" id="Phobius"/>
    </source>
</evidence>
<dbReference type="Pfam" id="PF14362">
    <property type="entry name" value="DUF4407"/>
    <property type="match status" value="2"/>
</dbReference>
<feature type="coiled-coil region" evidence="1">
    <location>
        <begin position="298"/>
        <end position="332"/>
    </location>
</feature>
<organism evidence="3">
    <name type="scientific">Oceaniferula spumae</name>
    <dbReference type="NCBI Taxonomy" id="2979115"/>
    <lineage>
        <taxon>Bacteria</taxon>
        <taxon>Pseudomonadati</taxon>
        <taxon>Verrucomicrobiota</taxon>
        <taxon>Verrucomicrobiia</taxon>
        <taxon>Verrucomicrobiales</taxon>
        <taxon>Verrucomicrobiaceae</taxon>
        <taxon>Oceaniferula</taxon>
    </lineage>
</organism>
<keyword evidence="1" id="KW-0175">Coiled coil</keyword>
<feature type="transmembrane region" description="Helical" evidence="2">
    <location>
        <begin position="24"/>
        <end position="46"/>
    </location>
</feature>
<feature type="transmembrane region" description="Helical" evidence="2">
    <location>
        <begin position="410"/>
        <end position="431"/>
    </location>
</feature>
<feature type="transmembrane region" description="Helical" evidence="2">
    <location>
        <begin position="91"/>
        <end position="114"/>
    </location>
</feature>
<evidence type="ECO:0000256" key="1">
    <source>
        <dbReference type="SAM" id="Coils"/>
    </source>
</evidence>
<reference evidence="3" key="1">
    <citation type="submission" date="2024-07" db="EMBL/GenBank/DDBJ databases">
        <title>Complete genome sequence of Verrucomicrobiaceae bacterium NT6N.</title>
        <authorList>
            <person name="Huang C."/>
            <person name="Takami H."/>
            <person name="Hamasaki K."/>
        </authorList>
    </citation>
    <scope>NUCLEOTIDE SEQUENCE</scope>
    <source>
        <strain evidence="3">NT6N</strain>
    </source>
</reference>
<evidence type="ECO:0000313" key="3">
    <source>
        <dbReference type="EMBL" id="BDS06819.1"/>
    </source>
</evidence>
<keyword evidence="2" id="KW-0472">Membrane</keyword>
<protein>
    <recommendedName>
        <fullName evidence="4">DUF4407 domain-containing protein</fullName>
    </recommendedName>
</protein>
<dbReference type="EMBL" id="AP026866">
    <property type="protein sequence ID" value="BDS06819.1"/>
    <property type="molecule type" value="Genomic_DNA"/>
</dbReference>
<dbReference type="AlphaFoldDB" id="A0AAT9FLC2"/>
<gene>
    <name evidence="3" type="ORF">NT6N_18590</name>
</gene>
<accession>A0AAT9FLC2</accession>
<keyword evidence="2" id="KW-1133">Transmembrane helix</keyword>
<dbReference type="KEGG" id="osu:NT6N_18590"/>
<name>A0AAT9FLC2_9BACT</name>
<sequence>MFFWLSGAGTETLEQCPNWEQRKYVAFGATVLVPCAFAFIACAYALSTLTDNNWVIFPVAGVWAFIILTIDRALLASYRPFLSPLKKFGQFSLRFVVAGLMGLTIAHPLVLLLFKDTVSGVIETARSEQVQKTREYFKVQKDDELKKIRTHEAAIAKQRERWNDSFNAKFLVTEDKKDDSDMAGLTPEQQTELKASIAEATKTFSDRVTAIDTEVAKLSPQYTKIQQELAMWQEQFEKEVNGQRSGIRGLGPRARSIRDDQLAWRRTEATRLGEQLKHLTSEKSGLLASIAESKTTAIAAFEKKLEADREVAAQEEARVAALRRKVQSDQADQFVGQQNALRATIKTQIDSMLVELKRMQEGLASVAADERASIAAIVNEPRKDILTQTLALHHLFQQGKEGGQFAFTTYWILTSLFMLVDTIPLMVKFFCKAGPYDKLLDRDEIQFDSEHKAFIKSHHRYMEQLGEGDLIAVTRNKTLENALVDGVEHSRAARAFLDSMIELERSFHEKMQAEQAIMANAGPEKHAVIEAMKKGFYDDMHRRMEQFFAHSHSVAQ</sequence>
<proteinExistence type="predicted"/>
<dbReference type="InterPro" id="IPR025519">
    <property type="entry name" value="DUF4407"/>
</dbReference>